<evidence type="ECO:0000313" key="11">
    <source>
        <dbReference type="EMBL" id="CAA6806179.1"/>
    </source>
</evidence>
<keyword evidence="2 9" id="KW-0055">Arginine biosynthesis</keyword>
<evidence type="ECO:0000256" key="2">
    <source>
        <dbReference type="ARBA" id="ARBA00022571"/>
    </source>
</evidence>
<feature type="binding site" evidence="9">
    <location>
        <begin position="65"/>
        <end position="66"/>
    </location>
    <ligand>
        <name>substrate</name>
    </ligand>
</feature>
<dbReference type="NCBIfam" id="TIGR00761">
    <property type="entry name" value="argB"/>
    <property type="match status" value="1"/>
</dbReference>
<reference evidence="11" key="1">
    <citation type="submission" date="2020-01" db="EMBL/GenBank/DDBJ databases">
        <authorList>
            <person name="Meier V. D."/>
            <person name="Meier V D."/>
        </authorList>
    </citation>
    <scope>NUCLEOTIDE SEQUENCE</scope>
    <source>
        <strain evidence="11">HLG_WM_MAG_07</strain>
    </source>
</reference>
<organism evidence="11">
    <name type="scientific">uncultured Thiotrichaceae bacterium</name>
    <dbReference type="NCBI Taxonomy" id="298394"/>
    <lineage>
        <taxon>Bacteria</taxon>
        <taxon>Pseudomonadati</taxon>
        <taxon>Pseudomonadota</taxon>
        <taxon>Gammaproteobacteria</taxon>
        <taxon>Thiotrichales</taxon>
        <taxon>Thiotrichaceae</taxon>
        <taxon>environmental samples</taxon>
    </lineage>
</organism>
<feature type="binding site" evidence="9">
    <location>
        <position position="190"/>
    </location>
    <ligand>
        <name>substrate</name>
    </ligand>
</feature>
<evidence type="ECO:0000256" key="7">
    <source>
        <dbReference type="ARBA" id="ARBA00022840"/>
    </source>
</evidence>
<keyword evidence="9" id="KW-0963">Cytoplasm</keyword>
<comment type="similarity">
    <text evidence="9">Belongs to the acetylglutamate kinase family. ArgB subfamily.</text>
</comment>
<dbReference type="PIRSF" id="PIRSF000728">
    <property type="entry name" value="NAGK"/>
    <property type="match status" value="1"/>
</dbReference>
<dbReference type="InterPro" id="IPR036393">
    <property type="entry name" value="AceGlu_kinase-like_sf"/>
</dbReference>
<evidence type="ECO:0000256" key="9">
    <source>
        <dbReference type="HAMAP-Rule" id="MF_00082"/>
    </source>
</evidence>
<dbReference type="PANTHER" id="PTHR23342">
    <property type="entry name" value="N-ACETYLGLUTAMATE SYNTHASE"/>
    <property type="match status" value="1"/>
</dbReference>
<dbReference type="InterPro" id="IPR041727">
    <property type="entry name" value="NAGK-C"/>
</dbReference>
<dbReference type="HAMAP" id="MF_00082">
    <property type="entry name" value="ArgB"/>
    <property type="match status" value="1"/>
</dbReference>
<keyword evidence="6 9" id="KW-0418">Kinase</keyword>
<gene>
    <name evidence="9" type="primary">argB</name>
    <name evidence="11" type="ORF">HELGO_WM12099</name>
</gene>
<dbReference type="Gene3D" id="3.40.1160.10">
    <property type="entry name" value="Acetylglutamate kinase-like"/>
    <property type="match status" value="1"/>
</dbReference>
<dbReference type="PRINTS" id="PR00474">
    <property type="entry name" value="GLU5KINASE"/>
</dbReference>
<dbReference type="AlphaFoldDB" id="A0A6S6SM21"/>
<comment type="catalytic activity">
    <reaction evidence="8 9">
        <text>N-acetyl-L-glutamate + ATP = N-acetyl-L-glutamyl 5-phosphate + ADP</text>
        <dbReference type="Rhea" id="RHEA:14629"/>
        <dbReference type="ChEBI" id="CHEBI:30616"/>
        <dbReference type="ChEBI" id="CHEBI:44337"/>
        <dbReference type="ChEBI" id="CHEBI:57936"/>
        <dbReference type="ChEBI" id="CHEBI:456216"/>
        <dbReference type="EC" id="2.7.2.8"/>
    </reaction>
</comment>
<feature type="domain" description="Aspartate/glutamate/uridylate kinase" evidence="10">
    <location>
        <begin position="25"/>
        <end position="269"/>
    </location>
</feature>
<evidence type="ECO:0000256" key="1">
    <source>
        <dbReference type="ARBA" id="ARBA00004828"/>
    </source>
</evidence>
<dbReference type="InterPro" id="IPR004662">
    <property type="entry name" value="AcgluKinase_fam"/>
</dbReference>
<dbReference type="EC" id="2.7.2.8" evidence="9"/>
<evidence type="ECO:0000256" key="8">
    <source>
        <dbReference type="ARBA" id="ARBA00048141"/>
    </source>
</evidence>
<dbReference type="InterPro" id="IPR001057">
    <property type="entry name" value="Glu/AcGlu_kinase"/>
</dbReference>
<dbReference type="SUPFAM" id="SSF53633">
    <property type="entry name" value="Carbamate kinase-like"/>
    <property type="match status" value="1"/>
</dbReference>
<dbReference type="CDD" id="cd04250">
    <property type="entry name" value="AAK_NAGK-C"/>
    <property type="match status" value="1"/>
</dbReference>
<keyword evidence="7 9" id="KW-0067">ATP-binding</keyword>
<keyword evidence="5 9" id="KW-0547">Nucleotide-binding</keyword>
<dbReference type="GO" id="GO:0003991">
    <property type="term" value="F:acetylglutamate kinase activity"/>
    <property type="evidence" value="ECO:0007669"/>
    <property type="project" value="UniProtKB-UniRule"/>
</dbReference>
<dbReference type="InterPro" id="IPR037528">
    <property type="entry name" value="ArgB"/>
</dbReference>
<dbReference type="InterPro" id="IPR001048">
    <property type="entry name" value="Asp/Glu/Uridylate_kinase"/>
</dbReference>
<dbReference type="FunFam" id="3.40.1160.10:FF:000004">
    <property type="entry name" value="Acetylglutamate kinase"/>
    <property type="match status" value="1"/>
</dbReference>
<dbReference type="UniPathway" id="UPA00068">
    <property type="reaction ID" value="UER00107"/>
</dbReference>
<name>A0A6S6SM21_9GAMM</name>
<dbReference type="GO" id="GO:0005737">
    <property type="term" value="C:cytoplasm"/>
    <property type="evidence" value="ECO:0007669"/>
    <property type="project" value="UniProtKB-SubCell"/>
</dbReference>
<feature type="binding site" evidence="9">
    <location>
        <position position="87"/>
    </location>
    <ligand>
        <name>substrate</name>
    </ligand>
</feature>
<feature type="site" description="Transition state stabilizer" evidence="9">
    <location>
        <position position="250"/>
    </location>
</feature>
<comment type="function">
    <text evidence="9">Catalyzes the ATP-dependent phosphorylation of N-acetyl-L-glutamate.</text>
</comment>
<evidence type="ECO:0000256" key="3">
    <source>
        <dbReference type="ARBA" id="ARBA00022605"/>
    </source>
</evidence>
<sequence length="292" mass="31029">MNNSTELTAEILVEALPYIQRYSGKTVVIKYGGNAMTDETLKHQFAQDIVLLKQVGINPVVVHGGGPQIGNLLKKLGKESKFIEGMRVTDSETMDVVQMVLGGLVNKQIVNLINQAGGRAIGLTGKDGKMIHAEKLNMKSSDAQAPEYVDLGHVGEVKSINPEIVEMLDAGDFIPVIAPIGVGKDGMAYNINADIVAGKMAEVLQAKRLLLLTNTPGVLDDNDQLLTGLRESDIESLKKTGVIQGGMIPKIDCALNAVKAGVRSSCIIDGRVPHAVLLELLTDEGAGTLITA</sequence>
<dbReference type="Pfam" id="PF00696">
    <property type="entry name" value="AA_kinase"/>
    <property type="match status" value="1"/>
</dbReference>
<comment type="pathway">
    <text evidence="1 9">Amino-acid biosynthesis; L-arginine biosynthesis; N(2)-acetyl-L-ornithine from L-glutamate: step 2/4.</text>
</comment>
<evidence type="ECO:0000256" key="4">
    <source>
        <dbReference type="ARBA" id="ARBA00022679"/>
    </source>
</evidence>
<dbReference type="EMBL" id="CACVAY010000029">
    <property type="protein sequence ID" value="CAA6806179.1"/>
    <property type="molecule type" value="Genomic_DNA"/>
</dbReference>
<evidence type="ECO:0000256" key="6">
    <source>
        <dbReference type="ARBA" id="ARBA00022777"/>
    </source>
</evidence>
<keyword evidence="3 9" id="KW-0028">Amino-acid biosynthesis</keyword>
<dbReference type="GO" id="GO:0042450">
    <property type="term" value="P:L-arginine biosynthetic process via ornithine"/>
    <property type="evidence" value="ECO:0007669"/>
    <property type="project" value="UniProtKB-UniRule"/>
</dbReference>
<keyword evidence="4 9" id="KW-0808">Transferase</keyword>
<comment type="subcellular location">
    <subcellularLocation>
        <location evidence="9">Cytoplasm</location>
    </subcellularLocation>
</comment>
<protein>
    <recommendedName>
        <fullName evidence="9">Acetylglutamate kinase</fullName>
        <ecNumber evidence="9">2.7.2.8</ecNumber>
    </recommendedName>
    <alternativeName>
        <fullName evidence="9">N-acetyl-L-glutamate 5-phosphotransferase</fullName>
    </alternativeName>
    <alternativeName>
        <fullName evidence="9">NAG kinase</fullName>
        <shortName evidence="9">NAGK</shortName>
    </alternativeName>
</protein>
<feature type="site" description="Transition state stabilizer" evidence="9">
    <location>
        <position position="30"/>
    </location>
</feature>
<evidence type="ECO:0000256" key="5">
    <source>
        <dbReference type="ARBA" id="ARBA00022741"/>
    </source>
</evidence>
<dbReference type="GO" id="GO:0005524">
    <property type="term" value="F:ATP binding"/>
    <property type="evidence" value="ECO:0007669"/>
    <property type="project" value="UniProtKB-UniRule"/>
</dbReference>
<dbReference type="PANTHER" id="PTHR23342:SF0">
    <property type="entry name" value="N-ACETYLGLUTAMATE SYNTHASE, MITOCHONDRIAL"/>
    <property type="match status" value="1"/>
</dbReference>
<accession>A0A6S6SM21</accession>
<evidence type="ECO:0000259" key="10">
    <source>
        <dbReference type="Pfam" id="PF00696"/>
    </source>
</evidence>
<proteinExistence type="inferred from homology"/>